<comment type="subunit">
    <text evidence="2">Component of the origin recognition complex (ORC).</text>
</comment>
<feature type="domain" description="Origin recognition complex subunit 2 RecA-like" evidence="4">
    <location>
        <begin position="15"/>
        <end position="83"/>
    </location>
</feature>
<sequence>DGELHLKDKKKIDDIRKDFPWWTYCLAAGFNVLVYGIGSKRALMSAFRNEELSRFRTLSIDGFREDVTTRSILANIVQYMQLKNCEVRFSILTVLHVHYALNIEFVRSPK</sequence>
<protein>
    <recommendedName>
        <fullName evidence="1 2">Origin recognition complex subunit 2</fullName>
    </recommendedName>
</protein>
<dbReference type="OrthoDB" id="20198at2759"/>
<dbReference type="GO" id="GO:0006260">
    <property type="term" value="P:DNA replication"/>
    <property type="evidence" value="ECO:0007669"/>
    <property type="project" value="UniProtKB-UniRule"/>
</dbReference>
<dbReference type="PANTHER" id="PTHR14052">
    <property type="entry name" value="ORIGIN RECOGNITION COMPLEX SUBUNIT 2"/>
    <property type="match status" value="1"/>
</dbReference>
<dbReference type="AlphaFoldDB" id="W2THB4"/>
<dbReference type="Pfam" id="PF04084">
    <property type="entry name" value="RecA-like_ORC2"/>
    <property type="match status" value="1"/>
</dbReference>
<keyword evidence="3" id="KW-0472">Membrane</keyword>
<keyword evidence="3" id="KW-1133">Transmembrane helix</keyword>
<organism evidence="5 6">
    <name type="scientific">Necator americanus</name>
    <name type="common">Human hookworm</name>
    <dbReference type="NCBI Taxonomy" id="51031"/>
    <lineage>
        <taxon>Eukaryota</taxon>
        <taxon>Metazoa</taxon>
        <taxon>Ecdysozoa</taxon>
        <taxon>Nematoda</taxon>
        <taxon>Chromadorea</taxon>
        <taxon>Rhabditida</taxon>
        <taxon>Rhabditina</taxon>
        <taxon>Rhabditomorpha</taxon>
        <taxon>Strongyloidea</taxon>
        <taxon>Ancylostomatidae</taxon>
        <taxon>Bunostominae</taxon>
        <taxon>Necator</taxon>
    </lineage>
</organism>
<dbReference type="InterPro" id="IPR007220">
    <property type="entry name" value="ORC2"/>
</dbReference>
<accession>W2THB4</accession>
<dbReference type="Proteomes" id="UP000053676">
    <property type="component" value="Unassembled WGS sequence"/>
</dbReference>
<keyword evidence="2" id="KW-0539">Nucleus</keyword>
<comment type="similarity">
    <text evidence="2">Belongs to the ORC2 family.</text>
</comment>
<reference evidence="6" key="1">
    <citation type="journal article" date="2014" name="Nat. Genet.">
        <title>Genome of the human hookworm Necator americanus.</title>
        <authorList>
            <person name="Tang Y.T."/>
            <person name="Gao X."/>
            <person name="Rosa B.A."/>
            <person name="Abubucker S."/>
            <person name="Hallsworth-Pepin K."/>
            <person name="Martin J."/>
            <person name="Tyagi R."/>
            <person name="Heizer E."/>
            <person name="Zhang X."/>
            <person name="Bhonagiri-Palsikar V."/>
            <person name="Minx P."/>
            <person name="Warren W.C."/>
            <person name="Wang Q."/>
            <person name="Zhan B."/>
            <person name="Hotez P.J."/>
            <person name="Sternberg P.W."/>
            <person name="Dougall A."/>
            <person name="Gaze S.T."/>
            <person name="Mulvenna J."/>
            <person name="Sotillo J."/>
            <person name="Ranganathan S."/>
            <person name="Rabelo E.M."/>
            <person name="Wilson R.K."/>
            <person name="Felgner P.L."/>
            <person name="Bethony J."/>
            <person name="Hawdon J.M."/>
            <person name="Gasser R.B."/>
            <person name="Loukas A."/>
            <person name="Mitreva M."/>
        </authorList>
    </citation>
    <scope>NUCLEOTIDE SEQUENCE [LARGE SCALE GENOMIC DNA]</scope>
</reference>
<keyword evidence="6" id="KW-1185">Reference proteome</keyword>
<dbReference type="GO" id="GO:0005664">
    <property type="term" value="C:nuclear origin of replication recognition complex"/>
    <property type="evidence" value="ECO:0007669"/>
    <property type="project" value="UniProtKB-UniRule"/>
</dbReference>
<dbReference type="STRING" id="51031.W2THB4"/>
<dbReference type="GO" id="GO:0003688">
    <property type="term" value="F:DNA replication origin binding"/>
    <property type="evidence" value="ECO:0007669"/>
    <property type="project" value="UniProtKB-UniRule"/>
</dbReference>
<evidence type="ECO:0000313" key="5">
    <source>
        <dbReference type="EMBL" id="ETN81445.1"/>
    </source>
</evidence>
<dbReference type="KEGG" id="nai:NECAME_02125"/>
<evidence type="ECO:0000256" key="2">
    <source>
        <dbReference type="RuleBase" id="RU368084"/>
    </source>
</evidence>
<feature type="transmembrane region" description="Helical" evidence="3">
    <location>
        <begin position="20"/>
        <end position="38"/>
    </location>
</feature>
<evidence type="ECO:0000256" key="1">
    <source>
        <dbReference type="ARBA" id="ARBA00019080"/>
    </source>
</evidence>
<gene>
    <name evidence="5" type="ORF">NECAME_02125</name>
</gene>
<dbReference type="PANTHER" id="PTHR14052:SF0">
    <property type="entry name" value="ORIGIN RECOGNITION COMPLEX SUBUNIT 2"/>
    <property type="match status" value="1"/>
</dbReference>
<name>W2THB4_NECAM</name>
<evidence type="ECO:0000259" key="4">
    <source>
        <dbReference type="Pfam" id="PF04084"/>
    </source>
</evidence>
<dbReference type="EMBL" id="KI658727">
    <property type="protein sequence ID" value="ETN81445.1"/>
    <property type="molecule type" value="Genomic_DNA"/>
</dbReference>
<dbReference type="InterPro" id="IPR056772">
    <property type="entry name" value="RecA-like_ORC2"/>
</dbReference>
<comment type="function">
    <text evidence="2">Component of the origin recognition complex (ORC) that binds origins of replication. DNA-binding is ATP-dependent. ORC is required to assemble the pre-replication complex necessary to initiate DNA replication.</text>
</comment>
<evidence type="ECO:0000256" key="3">
    <source>
        <dbReference type="SAM" id="Phobius"/>
    </source>
</evidence>
<evidence type="ECO:0000313" key="6">
    <source>
        <dbReference type="Proteomes" id="UP000053676"/>
    </source>
</evidence>
<keyword evidence="3" id="KW-0812">Transmembrane</keyword>
<feature type="non-terminal residue" evidence="5">
    <location>
        <position position="1"/>
    </location>
</feature>
<keyword evidence="2" id="KW-0235">DNA replication</keyword>
<comment type="subcellular location">
    <subcellularLocation>
        <location evidence="2">Nucleus</location>
    </subcellularLocation>
</comment>
<proteinExistence type="inferred from homology"/>